<dbReference type="FunCoup" id="A9V6N6">
    <property type="interactions" value="39"/>
</dbReference>
<dbReference type="SUPFAM" id="SSF50156">
    <property type="entry name" value="PDZ domain-like"/>
    <property type="match status" value="3"/>
</dbReference>
<reference evidence="4 5" key="1">
    <citation type="journal article" date="2008" name="Nature">
        <title>The genome of the choanoflagellate Monosiga brevicollis and the origin of metazoans.</title>
        <authorList>
            <consortium name="JGI Sequencing"/>
            <person name="King N."/>
            <person name="Westbrook M.J."/>
            <person name="Young S.L."/>
            <person name="Kuo A."/>
            <person name="Abedin M."/>
            <person name="Chapman J."/>
            <person name="Fairclough S."/>
            <person name="Hellsten U."/>
            <person name="Isogai Y."/>
            <person name="Letunic I."/>
            <person name="Marr M."/>
            <person name="Pincus D."/>
            <person name="Putnam N."/>
            <person name="Rokas A."/>
            <person name="Wright K.J."/>
            <person name="Zuzow R."/>
            <person name="Dirks W."/>
            <person name="Good M."/>
            <person name="Goodstein D."/>
            <person name="Lemons D."/>
            <person name="Li W."/>
            <person name="Lyons J.B."/>
            <person name="Morris A."/>
            <person name="Nichols S."/>
            <person name="Richter D.J."/>
            <person name="Salamov A."/>
            <person name="Bork P."/>
            <person name="Lim W.A."/>
            <person name="Manning G."/>
            <person name="Miller W.T."/>
            <person name="McGinnis W."/>
            <person name="Shapiro H."/>
            <person name="Tjian R."/>
            <person name="Grigoriev I.V."/>
            <person name="Rokhsar D."/>
        </authorList>
    </citation>
    <scope>NUCLEOTIDE SEQUENCE [LARGE SCALE GENOMIC DNA]</scope>
    <source>
        <strain evidence="5">MX1 / ATCC 50154</strain>
    </source>
</reference>
<dbReference type="OMA" id="ANRFIEC"/>
<dbReference type="InterPro" id="IPR036034">
    <property type="entry name" value="PDZ_sf"/>
</dbReference>
<dbReference type="SMART" id="SM00072">
    <property type="entry name" value="GuKc"/>
    <property type="match status" value="1"/>
</dbReference>
<dbReference type="AlphaFoldDB" id="A9V6N6"/>
<feature type="compositionally biased region" description="Polar residues" evidence="1">
    <location>
        <begin position="232"/>
        <end position="244"/>
    </location>
</feature>
<accession>A9V6N6</accession>
<dbReference type="FunFam" id="3.30.63.10:FF:000002">
    <property type="entry name" value="Guanylate kinase 1"/>
    <property type="match status" value="1"/>
</dbReference>
<dbReference type="GO" id="GO:0005911">
    <property type="term" value="C:cell-cell junction"/>
    <property type="evidence" value="ECO:0000318"/>
    <property type="project" value="GO_Central"/>
</dbReference>
<evidence type="ECO:0000259" key="3">
    <source>
        <dbReference type="PROSITE" id="PS50106"/>
    </source>
</evidence>
<dbReference type="GO" id="GO:0005886">
    <property type="term" value="C:plasma membrane"/>
    <property type="evidence" value="ECO:0000318"/>
    <property type="project" value="GO_Central"/>
</dbReference>
<feature type="domain" description="Guanylate kinase-like" evidence="2">
    <location>
        <begin position="363"/>
        <end position="567"/>
    </location>
</feature>
<dbReference type="eggNOG" id="KOG0707">
    <property type="taxonomic scope" value="Eukaryota"/>
</dbReference>
<dbReference type="Gene3D" id="3.30.63.10">
    <property type="entry name" value="Guanylate Kinase phosphate binding domain"/>
    <property type="match status" value="2"/>
</dbReference>
<dbReference type="Pfam" id="PF00595">
    <property type="entry name" value="PDZ"/>
    <property type="match status" value="3"/>
</dbReference>
<dbReference type="InterPro" id="IPR008144">
    <property type="entry name" value="Guanylate_kin-like_dom"/>
</dbReference>
<dbReference type="Proteomes" id="UP000001357">
    <property type="component" value="Unassembled WGS sequence"/>
</dbReference>
<feature type="domain" description="PDZ" evidence="3">
    <location>
        <begin position="22"/>
        <end position="105"/>
    </location>
</feature>
<dbReference type="CDD" id="cd00136">
    <property type="entry name" value="PDZ_canonical"/>
    <property type="match status" value="3"/>
</dbReference>
<dbReference type="InParanoid" id="A9V6N6"/>
<dbReference type="InterPro" id="IPR027417">
    <property type="entry name" value="P-loop_NTPase"/>
</dbReference>
<sequence length="630" mass="69062">MSKRNSLFRRAEKTKSHYPQREVTVSRNSQGIFGFEVRGGVENDVISHVHIPSKSKINCTSGSLKDGDLIFVANGKNIIGETHEMVTDLIRNAGPQLRLVVSSPKDSDSAKFSHLVTLSSNIDPQTAKLQAEVKQKLYDMSARFTTRPMHPSEMQGREFNFVSDQEFDQLRSANRFIECSKADDGFWYGTVKPNKDLASRDNRESRRAVLEGRVHADSTKKSAPGAAANGVAGTTPSNGANASRETPRIAVDEPDTSVVSDANAQIQTVVLARRDGRLGFSFKGGIEFGVLLSVREVEHVDIISTTNRGLKPGDCILAVNGVSVAGCTVEEAEAMITKLADPVELTTTCFPPIQRQDNRPGYVKLSEFLHESAADTEDLRQAKIDVKRDIYGLTVPYTTRAPREGEQNGKHYHFISRDTFDEMRNADKFLEWGEKDGVLYGTPKRNREVKASNFRRSASFAHVRGKKIFRPNFVTINRKAGEAIGFDLLSPDGRTFIKSVQPNSPAYQAKLRAGMQIISVNGSDVTESSFEDITKMISSSGDRLTLSVKYDPNGYDEVLALVSSATQNPATEGTTGKSKSVWKTYALYGSAMAAAVAGVVYMYVTNHELFGQSQDDTAVSTPLPAPTPIA</sequence>
<gene>
    <name evidence="4" type="ORF">MONBRDRAFT_33631</name>
</gene>
<dbReference type="RefSeq" id="XP_001748311.1">
    <property type="nucleotide sequence ID" value="XM_001748259.1"/>
</dbReference>
<proteinExistence type="predicted"/>
<evidence type="ECO:0000256" key="1">
    <source>
        <dbReference type="SAM" id="MobiDB-lite"/>
    </source>
</evidence>
<dbReference type="STRING" id="81824.A9V6N6"/>
<dbReference type="Pfam" id="PF00625">
    <property type="entry name" value="Guanylate_kin"/>
    <property type="match status" value="2"/>
</dbReference>
<dbReference type="SUPFAM" id="SSF52540">
    <property type="entry name" value="P-loop containing nucleoside triphosphate hydrolases"/>
    <property type="match status" value="2"/>
</dbReference>
<dbReference type="InterPro" id="IPR020590">
    <property type="entry name" value="Guanylate_kinase_CS"/>
</dbReference>
<feature type="region of interest" description="Disordered" evidence="1">
    <location>
        <begin position="211"/>
        <end position="247"/>
    </location>
</feature>
<feature type="domain" description="Guanylate kinase-like" evidence="2">
    <location>
        <begin position="96"/>
        <end position="190"/>
    </location>
</feature>
<feature type="compositionally biased region" description="Basic and acidic residues" evidence="1">
    <location>
        <begin position="211"/>
        <end position="220"/>
    </location>
</feature>
<dbReference type="Gene3D" id="2.30.42.10">
    <property type="match status" value="3"/>
</dbReference>
<organism evidence="4 5">
    <name type="scientific">Monosiga brevicollis</name>
    <name type="common">Choanoflagellate</name>
    <dbReference type="NCBI Taxonomy" id="81824"/>
    <lineage>
        <taxon>Eukaryota</taxon>
        <taxon>Choanoflagellata</taxon>
        <taxon>Craspedida</taxon>
        <taxon>Salpingoecidae</taxon>
        <taxon>Monosiga</taxon>
    </lineage>
</organism>
<dbReference type="PROSITE" id="PS00856">
    <property type="entry name" value="GUANYLATE_KINASE_1"/>
    <property type="match status" value="1"/>
</dbReference>
<feature type="domain" description="PDZ" evidence="3">
    <location>
        <begin position="268"/>
        <end position="345"/>
    </location>
</feature>
<evidence type="ECO:0008006" key="6">
    <source>
        <dbReference type="Google" id="ProtNLM"/>
    </source>
</evidence>
<evidence type="ECO:0000313" key="5">
    <source>
        <dbReference type="Proteomes" id="UP000001357"/>
    </source>
</evidence>
<dbReference type="PANTHER" id="PTHR23122">
    <property type="entry name" value="MEMBRANE-ASSOCIATED GUANYLATE KINASE MAGUK"/>
    <property type="match status" value="1"/>
</dbReference>
<dbReference type="GeneID" id="5893649"/>
<dbReference type="InterPro" id="IPR050716">
    <property type="entry name" value="MAGUK"/>
</dbReference>
<protein>
    <recommendedName>
        <fullName evidence="6">PDZ domain-containing protein</fullName>
    </recommendedName>
</protein>
<dbReference type="SMART" id="SM00228">
    <property type="entry name" value="PDZ"/>
    <property type="match status" value="3"/>
</dbReference>
<name>A9V6N6_MONBE</name>
<dbReference type="PROSITE" id="PS50106">
    <property type="entry name" value="PDZ"/>
    <property type="match status" value="3"/>
</dbReference>
<evidence type="ECO:0000313" key="4">
    <source>
        <dbReference type="EMBL" id="EDQ86766.1"/>
    </source>
</evidence>
<dbReference type="PROSITE" id="PS50052">
    <property type="entry name" value="GUANYLATE_KINASE_2"/>
    <property type="match status" value="2"/>
</dbReference>
<keyword evidence="5" id="KW-1185">Reference proteome</keyword>
<dbReference type="eggNOG" id="KOG3209">
    <property type="taxonomic scope" value="Eukaryota"/>
</dbReference>
<dbReference type="KEGG" id="mbr:MONBRDRAFT_33631"/>
<evidence type="ECO:0000259" key="2">
    <source>
        <dbReference type="PROSITE" id="PS50052"/>
    </source>
</evidence>
<feature type="domain" description="PDZ" evidence="3">
    <location>
        <begin position="473"/>
        <end position="552"/>
    </location>
</feature>
<dbReference type="EMBL" id="CH991563">
    <property type="protein sequence ID" value="EDQ86766.1"/>
    <property type="molecule type" value="Genomic_DNA"/>
</dbReference>
<dbReference type="InterPro" id="IPR001478">
    <property type="entry name" value="PDZ"/>
</dbReference>
<dbReference type="InterPro" id="IPR008145">
    <property type="entry name" value="GK/Ca_channel_bsu"/>
</dbReference>